<evidence type="ECO:0000256" key="6">
    <source>
        <dbReference type="PIRNR" id="PIRNR000139"/>
    </source>
</evidence>
<comment type="caution">
    <text evidence="8">The sequence shown here is derived from an EMBL/GenBank/DDBJ whole genome shotgun (WGS) entry which is preliminary data.</text>
</comment>
<reference evidence="8 9" key="1">
    <citation type="submission" date="2018-11" db="EMBL/GenBank/DDBJ databases">
        <title>Genomic Encyclopedia of Type Strains, Phase IV (KMG-IV): sequencing the most valuable type-strain genomes for metagenomic binning, comparative biology and taxonomic classification.</title>
        <authorList>
            <person name="Goeker M."/>
        </authorList>
    </citation>
    <scope>NUCLEOTIDE SEQUENCE [LARGE SCALE GENOMIC DNA]</scope>
    <source>
        <strain evidence="8 9">DSM 18090</strain>
    </source>
</reference>
<evidence type="ECO:0000256" key="1">
    <source>
        <dbReference type="ARBA" id="ARBA00022485"/>
    </source>
</evidence>
<comment type="catalytic activity">
    <reaction evidence="6">
        <text>(R)-lactate + A = pyruvate + AH2</text>
        <dbReference type="Rhea" id="RHEA:15089"/>
        <dbReference type="ChEBI" id="CHEBI:13193"/>
        <dbReference type="ChEBI" id="CHEBI:15361"/>
        <dbReference type="ChEBI" id="CHEBI:16004"/>
        <dbReference type="ChEBI" id="CHEBI:17499"/>
    </reaction>
</comment>
<keyword evidence="3" id="KW-0677">Repeat</keyword>
<keyword evidence="6" id="KW-0249">Electron transport</keyword>
<feature type="domain" description="4Fe-4S ferredoxin-type" evidence="7">
    <location>
        <begin position="11"/>
        <end position="41"/>
    </location>
</feature>
<dbReference type="OrthoDB" id="9770306at2"/>
<dbReference type="EMBL" id="RKRF01000011">
    <property type="protein sequence ID" value="RPF51095.1"/>
    <property type="molecule type" value="Genomic_DNA"/>
</dbReference>
<evidence type="ECO:0000256" key="5">
    <source>
        <dbReference type="ARBA" id="ARBA00023014"/>
    </source>
</evidence>
<evidence type="ECO:0000256" key="2">
    <source>
        <dbReference type="ARBA" id="ARBA00022723"/>
    </source>
</evidence>
<feature type="domain" description="4Fe-4S ferredoxin-type" evidence="7">
    <location>
        <begin position="61"/>
        <end position="94"/>
    </location>
</feature>
<dbReference type="InterPro" id="IPR012257">
    <property type="entry name" value="Glc_ox_4Fe-4S"/>
</dbReference>
<comment type="catalytic activity">
    <reaction evidence="6">
        <text>glycolate + A = glyoxylate + AH2</text>
        <dbReference type="Rhea" id="RHEA:21264"/>
        <dbReference type="ChEBI" id="CHEBI:13193"/>
        <dbReference type="ChEBI" id="CHEBI:17499"/>
        <dbReference type="ChEBI" id="CHEBI:29805"/>
        <dbReference type="ChEBI" id="CHEBI:36655"/>
        <dbReference type="EC" id="1.1.99.14"/>
    </reaction>
</comment>
<dbReference type="PROSITE" id="PS00198">
    <property type="entry name" value="4FE4S_FER_1"/>
    <property type="match status" value="2"/>
</dbReference>
<dbReference type="PIRSF" id="PIRSF000139">
    <property type="entry name" value="Glc_ox_4Fe-4S"/>
    <property type="match status" value="1"/>
</dbReference>
<dbReference type="InterPro" id="IPR017900">
    <property type="entry name" value="4Fe4S_Fe_S_CS"/>
</dbReference>
<dbReference type="Pfam" id="PF13183">
    <property type="entry name" value="Fer4_8"/>
    <property type="match status" value="1"/>
</dbReference>
<dbReference type="GO" id="GO:0051539">
    <property type="term" value="F:4 iron, 4 sulfur cluster binding"/>
    <property type="evidence" value="ECO:0007669"/>
    <property type="project" value="UniProtKB-UniRule"/>
</dbReference>
<dbReference type="RefSeq" id="WP_124222755.1">
    <property type="nucleotide sequence ID" value="NZ_RKRF01000011.1"/>
</dbReference>
<dbReference type="InterPro" id="IPR017896">
    <property type="entry name" value="4Fe4S_Fe-S-bd"/>
</dbReference>
<evidence type="ECO:0000256" key="4">
    <source>
        <dbReference type="ARBA" id="ARBA00023004"/>
    </source>
</evidence>
<dbReference type="PANTHER" id="PTHR32479:SF17">
    <property type="entry name" value="GLYCOLATE OXIDASE IRON-SULFUR SUBUNIT"/>
    <property type="match status" value="1"/>
</dbReference>
<evidence type="ECO:0000313" key="8">
    <source>
        <dbReference type="EMBL" id="RPF51095.1"/>
    </source>
</evidence>
<keyword evidence="6" id="KW-0813">Transport</keyword>
<comment type="function">
    <text evidence="6">Component of a complex that catalyzes the oxidation of glycolate to glyoxylate.</text>
</comment>
<dbReference type="SUPFAM" id="SSF46548">
    <property type="entry name" value="alpha-helical ferredoxin"/>
    <property type="match status" value="1"/>
</dbReference>
<dbReference type="PROSITE" id="PS51379">
    <property type="entry name" value="4FE4S_FER_2"/>
    <property type="match status" value="2"/>
</dbReference>
<dbReference type="AlphaFoldDB" id="A0A3N5BZ13"/>
<evidence type="ECO:0000259" key="7">
    <source>
        <dbReference type="PROSITE" id="PS51379"/>
    </source>
</evidence>
<protein>
    <recommendedName>
        <fullName evidence="6">Glycolate oxidase iron-sulfur subunit</fullName>
        <ecNumber evidence="6">1.1.99.14</ecNumber>
    </recommendedName>
</protein>
<evidence type="ECO:0000313" key="9">
    <source>
        <dbReference type="Proteomes" id="UP000276443"/>
    </source>
</evidence>
<keyword evidence="4 6" id="KW-0408">Iron</keyword>
<keyword evidence="2 6" id="KW-0479">Metal-binding</keyword>
<organism evidence="8 9">
    <name type="scientific">Aquisalibacillus elongatus</name>
    <dbReference type="NCBI Taxonomy" id="485577"/>
    <lineage>
        <taxon>Bacteria</taxon>
        <taxon>Bacillati</taxon>
        <taxon>Bacillota</taxon>
        <taxon>Bacilli</taxon>
        <taxon>Bacillales</taxon>
        <taxon>Bacillaceae</taxon>
        <taxon>Aquisalibacillus</taxon>
    </lineage>
</organism>
<dbReference type="EC" id="1.1.99.14" evidence="6"/>
<proteinExistence type="predicted"/>
<sequence length="441" mass="49065">MSESITQAFQERISEDELLNCMKCGFCLPACPTYVETQDEVHSPRGRISLMMAVRDGEIDDVHEVEESLNVCLGCRACEPACPAGVNYGEMLEEARAIFYEHKDKAIREKALRKTTLNTLFTDQDKIGKATSLLRFYQRSGLQKTARKLKVMNFFPEHMQQMERVLPEVPKRTKQHRESTFPSETTQTKATVAMFKGCLMDTLFYDTNQSTIALLNRAGCDVVVPDTQGCCGALHGHSGEKSGAVELAKQNIEAFETADVDYIITNAGGCGAFLHDYDHLLKNDPDWAERAKAFTDKIVDFSSVLMELDFPNEVPLIIDPQIITYQDSCHLRNVLCVAEAPRQLIQAIQGGGYVEMPHADQCCGSAGIYNLTQPEMSMQILDHKMKNVDTTSATTIVTTNPGCLLQMKLGIERTEQTDTMRAVHLADLLLEALSTDDLNSG</sequence>
<dbReference type="Pfam" id="PF02754">
    <property type="entry name" value="CCG"/>
    <property type="match status" value="2"/>
</dbReference>
<dbReference type="Gene3D" id="1.10.1060.10">
    <property type="entry name" value="Alpha-helical ferredoxin"/>
    <property type="match status" value="1"/>
</dbReference>
<keyword evidence="1 6" id="KW-0004">4Fe-4S</keyword>
<dbReference type="InterPro" id="IPR004017">
    <property type="entry name" value="Cys_rich_dom"/>
</dbReference>
<dbReference type="GO" id="GO:0019154">
    <property type="term" value="F:glycolate dehydrogenase activity"/>
    <property type="evidence" value="ECO:0007669"/>
    <property type="project" value="UniProtKB-EC"/>
</dbReference>
<dbReference type="PANTHER" id="PTHR32479">
    <property type="entry name" value="GLYCOLATE OXIDASE IRON-SULFUR SUBUNIT"/>
    <property type="match status" value="1"/>
</dbReference>
<keyword evidence="5 6" id="KW-0411">Iron-sulfur</keyword>
<accession>A0A3N5BZ13</accession>
<comment type="cofactor">
    <cofactor evidence="6">
        <name>[4Fe-4S] cluster</name>
        <dbReference type="ChEBI" id="CHEBI:49883"/>
    </cofactor>
    <text evidence="6">Binds 2 [4Fe-4S] clusters.</text>
</comment>
<name>A0A3N5BZ13_9BACI</name>
<dbReference type="Proteomes" id="UP000276443">
    <property type="component" value="Unassembled WGS sequence"/>
</dbReference>
<gene>
    <name evidence="8" type="ORF">EDC24_2360</name>
</gene>
<evidence type="ECO:0000256" key="3">
    <source>
        <dbReference type="ARBA" id="ARBA00022737"/>
    </source>
</evidence>
<dbReference type="GO" id="GO:0046872">
    <property type="term" value="F:metal ion binding"/>
    <property type="evidence" value="ECO:0007669"/>
    <property type="project" value="UniProtKB-UniRule"/>
</dbReference>
<keyword evidence="9" id="KW-1185">Reference proteome</keyword>
<dbReference type="InterPro" id="IPR009051">
    <property type="entry name" value="Helical_ferredxn"/>
</dbReference>